<dbReference type="STRING" id="1428644.BIV57_13515"/>
<dbReference type="EMBL" id="MLCF01000067">
    <property type="protein sequence ID" value="OIV37001.1"/>
    <property type="molecule type" value="Genomic_DNA"/>
</dbReference>
<keyword evidence="3" id="KW-1185">Reference proteome</keyword>
<comment type="caution">
    <text evidence="2">The sequence shown here is derived from an EMBL/GenBank/DDBJ whole genome shotgun (WGS) entry which is preliminary data.</text>
</comment>
<dbReference type="AlphaFoldDB" id="A0A1J7BU78"/>
<evidence type="ECO:0000256" key="1">
    <source>
        <dbReference type="SAM" id="MobiDB-lite"/>
    </source>
</evidence>
<sequence length="129" mass="13930">MFLAGVTLGPFLQALATRAATTTYDKARELLHRKTHPGPGGLRLRVEHADGEQAHFELPDHVPDAALRALLETDLEALGAAPKRDGQRDLERTVRTLGAACPPQLRSAARASAVRSRAVASRAGRRPLR</sequence>
<protein>
    <submittedName>
        <fullName evidence="2">Uncharacterized protein</fullName>
    </submittedName>
</protein>
<feature type="region of interest" description="Disordered" evidence="1">
    <location>
        <begin position="105"/>
        <end position="129"/>
    </location>
</feature>
<name>A0A1J7BU78_9ACTN</name>
<feature type="compositionally biased region" description="Low complexity" evidence="1">
    <location>
        <begin position="106"/>
        <end position="122"/>
    </location>
</feature>
<dbReference type="RefSeq" id="WP_071657077.1">
    <property type="nucleotide sequence ID" value="NZ_MLCF01000067.1"/>
</dbReference>
<evidence type="ECO:0000313" key="3">
    <source>
        <dbReference type="Proteomes" id="UP000243342"/>
    </source>
</evidence>
<accession>A0A1J7BU78</accession>
<organism evidence="2 3">
    <name type="scientific">Mangrovactinospora gilvigrisea</name>
    <dbReference type="NCBI Taxonomy" id="1428644"/>
    <lineage>
        <taxon>Bacteria</taxon>
        <taxon>Bacillati</taxon>
        <taxon>Actinomycetota</taxon>
        <taxon>Actinomycetes</taxon>
        <taxon>Kitasatosporales</taxon>
        <taxon>Streptomycetaceae</taxon>
        <taxon>Mangrovactinospora</taxon>
    </lineage>
</organism>
<dbReference type="Proteomes" id="UP000243342">
    <property type="component" value="Unassembled WGS sequence"/>
</dbReference>
<evidence type="ECO:0000313" key="2">
    <source>
        <dbReference type="EMBL" id="OIV37001.1"/>
    </source>
</evidence>
<reference evidence="2 3" key="1">
    <citation type="submission" date="2016-10" db="EMBL/GenBank/DDBJ databases">
        <title>Genome sequence of Streptomyces gilvigriseus MUSC 26.</title>
        <authorList>
            <person name="Lee L.-H."/>
            <person name="Ser H.-L."/>
        </authorList>
    </citation>
    <scope>NUCLEOTIDE SEQUENCE [LARGE SCALE GENOMIC DNA]</scope>
    <source>
        <strain evidence="2 3">MUSC 26</strain>
    </source>
</reference>
<proteinExistence type="predicted"/>
<gene>
    <name evidence="2" type="ORF">BIV57_13515</name>
</gene>